<comment type="subcellular location">
    <subcellularLocation>
        <location evidence="1">Membrane</location>
        <topology evidence="1">Multi-pass membrane protein</topology>
    </subcellularLocation>
</comment>
<comment type="caution">
    <text evidence="8">The sequence shown here is derived from an EMBL/GenBank/DDBJ whole genome shotgun (WGS) entry which is preliminary data.</text>
</comment>
<dbReference type="PANTHER" id="PTHR38459:SF1">
    <property type="entry name" value="PROPHAGE BACTOPRENOL-LINKED GLUCOSE TRANSLOCASE HOMOLOG"/>
    <property type="match status" value="1"/>
</dbReference>
<proteinExistence type="inferred from homology"/>
<dbReference type="InterPro" id="IPR051401">
    <property type="entry name" value="GtrA_CellWall_Glycosyl"/>
</dbReference>
<dbReference type="InterPro" id="IPR007267">
    <property type="entry name" value="GtrA_DPMS_TM"/>
</dbReference>
<evidence type="ECO:0000256" key="1">
    <source>
        <dbReference type="ARBA" id="ARBA00004141"/>
    </source>
</evidence>
<dbReference type="EMBL" id="JACSQL010000004">
    <property type="protein sequence ID" value="MBD7968706.1"/>
    <property type="molecule type" value="Genomic_DNA"/>
</dbReference>
<keyword evidence="4 6" id="KW-1133">Transmembrane helix</keyword>
<keyword evidence="9" id="KW-1185">Reference proteome</keyword>
<dbReference type="PANTHER" id="PTHR38459">
    <property type="entry name" value="PROPHAGE BACTOPRENOL-LINKED GLUCOSE TRANSLOCASE HOMOLOG"/>
    <property type="match status" value="1"/>
</dbReference>
<reference evidence="8 9" key="1">
    <citation type="submission" date="2020-08" db="EMBL/GenBank/DDBJ databases">
        <title>A Genomic Blueprint of the Chicken Gut Microbiome.</title>
        <authorList>
            <person name="Gilroy R."/>
            <person name="Ravi A."/>
            <person name="Getino M."/>
            <person name="Pursley I."/>
            <person name="Horton D.L."/>
            <person name="Alikhan N.-F."/>
            <person name="Baker D."/>
            <person name="Gharbi K."/>
            <person name="Hall N."/>
            <person name="Watson M."/>
            <person name="Adriaenssens E.M."/>
            <person name="Foster-Nyarko E."/>
            <person name="Jarju S."/>
            <person name="Secka A."/>
            <person name="Antonio M."/>
            <person name="Oren A."/>
            <person name="Chaudhuri R."/>
            <person name="La Ragione R.M."/>
            <person name="Hildebrand F."/>
            <person name="Pallen M.J."/>
        </authorList>
    </citation>
    <scope>NUCLEOTIDE SEQUENCE [LARGE SCALE GENOMIC DNA]</scope>
    <source>
        <strain evidence="8 9">Sa2BVA9</strain>
    </source>
</reference>
<keyword evidence="3 6" id="KW-0812">Transmembrane</keyword>
<feature type="transmembrane region" description="Helical" evidence="6">
    <location>
        <begin position="39"/>
        <end position="56"/>
    </location>
</feature>
<dbReference type="Pfam" id="PF04138">
    <property type="entry name" value="GtrA_DPMS_TM"/>
    <property type="match status" value="1"/>
</dbReference>
<dbReference type="RefSeq" id="WP_191800011.1">
    <property type="nucleotide sequence ID" value="NZ_JACSQL010000004.1"/>
</dbReference>
<evidence type="ECO:0000256" key="2">
    <source>
        <dbReference type="ARBA" id="ARBA00009399"/>
    </source>
</evidence>
<evidence type="ECO:0000313" key="8">
    <source>
        <dbReference type="EMBL" id="MBD7968706.1"/>
    </source>
</evidence>
<sequence>MRQALHKNSYYRLFLVGILNLAVDLGIFFLLHLCLVPVASAQIIGYVAGMLNSYVWNRNLTFVSMKKRSFGKLVRFISIHMITLMISIGLLHVVYYYFGISLFYSKLLATVCSVMVSYLGSSLWVFEDNEEPSSQEDHHFGSP</sequence>
<protein>
    <submittedName>
        <fullName evidence="8">GtrA family protein</fullName>
    </submittedName>
</protein>
<evidence type="ECO:0000313" key="9">
    <source>
        <dbReference type="Proteomes" id="UP000608071"/>
    </source>
</evidence>
<gene>
    <name evidence="8" type="ORF">H9647_11590</name>
</gene>
<accession>A0ABR8SYX8</accession>
<organism evidence="8 9">
    <name type="scientific">Paenibacillus gallinarum</name>
    <dbReference type="NCBI Taxonomy" id="2762232"/>
    <lineage>
        <taxon>Bacteria</taxon>
        <taxon>Bacillati</taxon>
        <taxon>Bacillota</taxon>
        <taxon>Bacilli</taxon>
        <taxon>Bacillales</taxon>
        <taxon>Paenibacillaceae</taxon>
        <taxon>Paenibacillus</taxon>
    </lineage>
</organism>
<evidence type="ECO:0000256" key="4">
    <source>
        <dbReference type="ARBA" id="ARBA00022989"/>
    </source>
</evidence>
<evidence type="ECO:0000256" key="3">
    <source>
        <dbReference type="ARBA" id="ARBA00022692"/>
    </source>
</evidence>
<name>A0ABR8SYX8_9BACL</name>
<comment type="similarity">
    <text evidence="2">Belongs to the GtrA family.</text>
</comment>
<feature type="transmembrane region" description="Helical" evidence="6">
    <location>
        <begin position="77"/>
        <end position="98"/>
    </location>
</feature>
<dbReference type="Proteomes" id="UP000608071">
    <property type="component" value="Unassembled WGS sequence"/>
</dbReference>
<evidence type="ECO:0000259" key="7">
    <source>
        <dbReference type="Pfam" id="PF04138"/>
    </source>
</evidence>
<evidence type="ECO:0000256" key="6">
    <source>
        <dbReference type="SAM" id="Phobius"/>
    </source>
</evidence>
<evidence type="ECO:0000256" key="5">
    <source>
        <dbReference type="ARBA" id="ARBA00023136"/>
    </source>
</evidence>
<feature type="domain" description="GtrA/DPMS transmembrane" evidence="7">
    <location>
        <begin position="14"/>
        <end position="126"/>
    </location>
</feature>
<feature type="transmembrane region" description="Helical" evidence="6">
    <location>
        <begin position="12"/>
        <end position="33"/>
    </location>
</feature>
<keyword evidence="5 6" id="KW-0472">Membrane</keyword>